<dbReference type="PANTHER" id="PTHR21180">
    <property type="entry name" value="ENDONUCLEASE/EXONUCLEASE/PHOSPHATASE FAMILY DOMAIN-CONTAINING PROTEIN 1"/>
    <property type="match status" value="1"/>
</dbReference>
<name>A0AAU7CWS2_9BACT</name>
<dbReference type="AlphaFoldDB" id="A0AAU7CWS2"/>
<feature type="signal peptide" evidence="1">
    <location>
        <begin position="1"/>
        <end position="20"/>
    </location>
</feature>
<dbReference type="InterPro" id="IPR051675">
    <property type="entry name" value="Endo/Exo/Phosphatase_dom_1"/>
</dbReference>
<dbReference type="Gene3D" id="1.10.150.320">
    <property type="entry name" value="Photosystem II 12 kDa extrinsic protein"/>
    <property type="match status" value="1"/>
</dbReference>
<gene>
    <name evidence="2" type="ORF">P4G45_14325</name>
    <name evidence="3" type="ORF">P8936_15280</name>
</gene>
<organism evidence="2">
    <name type="scientific">Edaphobacter paludis</name>
    <dbReference type="NCBI Taxonomy" id="3035702"/>
    <lineage>
        <taxon>Bacteria</taxon>
        <taxon>Pseudomonadati</taxon>
        <taxon>Acidobacteriota</taxon>
        <taxon>Terriglobia</taxon>
        <taxon>Terriglobales</taxon>
        <taxon>Acidobacteriaceae</taxon>
        <taxon>Edaphobacter</taxon>
    </lineage>
</organism>
<dbReference type="PANTHER" id="PTHR21180:SF32">
    <property type="entry name" value="ENDONUCLEASE_EXONUCLEASE_PHOSPHATASE FAMILY DOMAIN-CONTAINING PROTEIN 1"/>
    <property type="match status" value="1"/>
</dbReference>
<evidence type="ECO:0000313" key="2">
    <source>
        <dbReference type="EMBL" id="XBH09651.1"/>
    </source>
</evidence>
<dbReference type="EMBL" id="CP121195">
    <property type="protein sequence ID" value="XBH13037.1"/>
    <property type="molecule type" value="Genomic_DNA"/>
</dbReference>
<proteinExistence type="predicted"/>
<dbReference type="SUPFAM" id="SSF81585">
    <property type="entry name" value="PsbU/PolX domain-like"/>
    <property type="match status" value="1"/>
</dbReference>
<protein>
    <submittedName>
        <fullName evidence="2">Helix-hairpin-helix domain-containing protein</fullName>
    </submittedName>
</protein>
<evidence type="ECO:0000256" key="1">
    <source>
        <dbReference type="SAM" id="SignalP"/>
    </source>
</evidence>
<dbReference type="KEGG" id="epl:P4G45_14325"/>
<dbReference type="RefSeq" id="WP_348267159.1">
    <property type="nucleotide sequence ID" value="NZ_CP121194.1"/>
</dbReference>
<dbReference type="PROSITE" id="PS51257">
    <property type="entry name" value="PROKAR_LIPOPROTEIN"/>
    <property type="match status" value="1"/>
</dbReference>
<sequence length="118" mass="12552">MVKSVSVAAFFLLLALFVVGCSPNNTDSLQRHTADATAAAKRDAGAIARGVAEGLTRKGPLNINDASAAQLQTLPGVTPELAGKIVEHRPYASTRDLVRRRILSSAEFDRVKAQIIVK</sequence>
<dbReference type="EMBL" id="CP121194">
    <property type="protein sequence ID" value="XBH09651.1"/>
    <property type="molecule type" value="Genomic_DNA"/>
</dbReference>
<keyword evidence="1" id="KW-0732">Signal</keyword>
<reference evidence="2" key="1">
    <citation type="submission" date="2023-03" db="EMBL/GenBank/DDBJ databases">
        <title>Edaphobacter sp.</title>
        <authorList>
            <person name="Huber K.J."/>
            <person name="Papendorf J."/>
            <person name="Pilke C."/>
            <person name="Bunk B."/>
            <person name="Sproeer C."/>
            <person name="Pester M."/>
        </authorList>
    </citation>
    <scope>NUCLEOTIDE SEQUENCE</scope>
    <source>
        <strain evidence="2">DSM 109919</strain>
        <strain evidence="3">DSM 109920</strain>
    </source>
</reference>
<evidence type="ECO:0000313" key="3">
    <source>
        <dbReference type="EMBL" id="XBH13037.1"/>
    </source>
</evidence>
<dbReference type="Pfam" id="PF12836">
    <property type="entry name" value="HHH_3"/>
    <property type="match status" value="1"/>
</dbReference>
<feature type="chain" id="PRO_5043288427" evidence="1">
    <location>
        <begin position="21"/>
        <end position="118"/>
    </location>
</feature>
<accession>A0AAU7D7B8</accession>
<accession>A0AAU7CWS2</accession>